<dbReference type="Gene3D" id="3.20.20.450">
    <property type="entry name" value="EAL domain"/>
    <property type="match status" value="1"/>
</dbReference>
<comment type="caution">
    <text evidence="3">The sequence shown here is derived from an EMBL/GenBank/DDBJ whole genome shotgun (WGS) entry which is preliminary data.</text>
</comment>
<organism evidence="3 4">
    <name type="scientific">Novosphingobium bradum</name>
    <dbReference type="NCBI Taxonomy" id="1737444"/>
    <lineage>
        <taxon>Bacteria</taxon>
        <taxon>Pseudomonadati</taxon>
        <taxon>Pseudomonadota</taxon>
        <taxon>Alphaproteobacteria</taxon>
        <taxon>Sphingomonadales</taxon>
        <taxon>Sphingomonadaceae</taxon>
        <taxon>Novosphingobium</taxon>
    </lineage>
</organism>
<evidence type="ECO:0000313" key="3">
    <source>
        <dbReference type="EMBL" id="MFC3174675.1"/>
    </source>
</evidence>
<keyword evidence="4" id="KW-1185">Reference proteome</keyword>
<keyword evidence="1" id="KW-0472">Membrane</keyword>
<dbReference type="Pfam" id="PF00563">
    <property type="entry name" value="EAL"/>
    <property type="match status" value="1"/>
</dbReference>
<dbReference type="Proteomes" id="UP001595604">
    <property type="component" value="Unassembled WGS sequence"/>
</dbReference>
<keyword evidence="1" id="KW-0812">Transmembrane</keyword>
<dbReference type="SUPFAM" id="SSF141868">
    <property type="entry name" value="EAL domain-like"/>
    <property type="match status" value="1"/>
</dbReference>
<dbReference type="InterPro" id="IPR035919">
    <property type="entry name" value="EAL_sf"/>
</dbReference>
<name>A0ABV7IPR8_9SPHN</name>
<gene>
    <name evidence="3" type="ORF">ACFOD9_10460</name>
</gene>
<evidence type="ECO:0000256" key="1">
    <source>
        <dbReference type="SAM" id="Phobius"/>
    </source>
</evidence>
<dbReference type="RefSeq" id="WP_379510058.1">
    <property type="nucleotide sequence ID" value="NZ_JBHRTQ010000009.1"/>
</dbReference>
<keyword evidence="1" id="KW-1133">Transmembrane helix</keyword>
<evidence type="ECO:0000313" key="4">
    <source>
        <dbReference type="Proteomes" id="UP001595604"/>
    </source>
</evidence>
<protein>
    <submittedName>
        <fullName evidence="3">EAL domain-containing protein</fullName>
    </submittedName>
</protein>
<dbReference type="EMBL" id="JBHRTQ010000009">
    <property type="protein sequence ID" value="MFC3174675.1"/>
    <property type="molecule type" value="Genomic_DNA"/>
</dbReference>
<feature type="domain" description="EAL" evidence="2">
    <location>
        <begin position="421"/>
        <end position="674"/>
    </location>
</feature>
<sequence>MIAARNPRAIYFDPRGDEPASESLQAELRALNGKAAVVVRGGYSPYIGVGATVQIPQWLKNSQIRTVASAWRSNLWLYAQSSPYAFRADGRVLPALSADMAGVSGSPDSQFVPDFRINLRKVHIVTPGDLLGPSARKPDFSGKTVIVSRVRNAPDQLFGYFGKRGRYDPVYVDIAAATDIQRSISPTISGFPLLLLFLGLIVAVRRIASGRWRFLAYLGVSVFLVAAPAVAQTFGAFTRTRDAFVAAFVYTAMRLWAKWRRKVRETSQSGLPNFVALVQEKALVEHDIVVGVIARYEEFLASIPGELHGECARQIARRFAVGCGARTIYHGEAGFFAWSEAARPTDQQLEHLEGMRALFAAPLLVGGHMFDTNVHFGLDRNYKLDGQSRVNTALASASEALRDGRPVELFQADRLANAAWELSLLARIDEGMRNGDIWLAYQPQWDYRENRISGAEALIRWNDPVRGPIRPDEFILQAERAGRIDALTYWVLEQAIGAAEEFNAIGRRFQTSINLSAQLVDKPGLVSSMAEIVRRRGIDCRLLTVEVTETASLHDRPAAIRNLRELQAMGFRLSIDDFGTGEASLLYLAELPSDELKIDRQFVSRIVHHERERHIVRSTVKLAHALGQTVVAEGIEDLPTFDLLRKLGCDAGQGYYIGRPETFAQLRSRYTAKGGGLRGTA</sequence>
<dbReference type="InterPro" id="IPR050706">
    <property type="entry name" value="Cyclic-di-GMP_PDE-like"/>
</dbReference>
<dbReference type="PANTHER" id="PTHR33121">
    <property type="entry name" value="CYCLIC DI-GMP PHOSPHODIESTERASE PDEF"/>
    <property type="match status" value="1"/>
</dbReference>
<proteinExistence type="predicted"/>
<accession>A0ABV7IPR8</accession>
<dbReference type="CDD" id="cd01948">
    <property type="entry name" value="EAL"/>
    <property type="match status" value="1"/>
</dbReference>
<feature type="transmembrane region" description="Helical" evidence="1">
    <location>
        <begin position="215"/>
        <end position="237"/>
    </location>
</feature>
<dbReference type="PANTHER" id="PTHR33121:SF79">
    <property type="entry name" value="CYCLIC DI-GMP PHOSPHODIESTERASE PDED-RELATED"/>
    <property type="match status" value="1"/>
</dbReference>
<dbReference type="PROSITE" id="PS50883">
    <property type="entry name" value="EAL"/>
    <property type="match status" value="1"/>
</dbReference>
<dbReference type="InterPro" id="IPR001633">
    <property type="entry name" value="EAL_dom"/>
</dbReference>
<feature type="transmembrane region" description="Helical" evidence="1">
    <location>
        <begin position="190"/>
        <end position="208"/>
    </location>
</feature>
<evidence type="ECO:0000259" key="2">
    <source>
        <dbReference type="PROSITE" id="PS50883"/>
    </source>
</evidence>
<reference evidence="4" key="1">
    <citation type="journal article" date="2019" name="Int. J. Syst. Evol. Microbiol.">
        <title>The Global Catalogue of Microorganisms (GCM) 10K type strain sequencing project: providing services to taxonomists for standard genome sequencing and annotation.</title>
        <authorList>
            <consortium name="The Broad Institute Genomics Platform"/>
            <consortium name="The Broad Institute Genome Sequencing Center for Infectious Disease"/>
            <person name="Wu L."/>
            <person name="Ma J."/>
        </authorList>
    </citation>
    <scope>NUCLEOTIDE SEQUENCE [LARGE SCALE GENOMIC DNA]</scope>
    <source>
        <strain evidence="4">KCTC 42984</strain>
    </source>
</reference>
<dbReference type="SMART" id="SM00052">
    <property type="entry name" value="EAL"/>
    <property type="match status" value="1"/>
</dbReference>